<dbReference type="Pfam" id="PF00528">
    <property type="entry name" value="BPD_transp_1"/>
    <property type="match status" value="1"/>
</dbReference>
<comment type="subcellular location">
    <subcellularLocation>
        <location evidence="1 7">Cell membrane</location>
        <topology evidence="1 7">Multi-pass membrane protein</topology>
    </subcellularLocation>
</comment>
<dbReference type="GO" id="GO:0055085">
    <property type="term" value="P:transmembrane transport"/>
    <property type="evidence" value="ECO:0007669"/>
    <property type="project" value="InterPro"/>
</dbReference>
<keyword evidence="5 7" id="KW-1133">Transmembrane helix</keyword>
<evidence type="ECO:0000256" key="3">
    <source>
        <dbReference type="ARBA" id="ARBA00022475"/>
    </source>
</evidence>
<evidence type="ECO:0000313" key="10">
    <source>
        <dbReference type="EMBL" id="RZU15419.1"/>
    </source>
</evidence>
<feature type="transmembrane region" description="Helical" evidence="7">
    <location>
        <begin position="31"/>
        <end position="52"/>
    </location>
</feature>
<keyword evidence="11" id="KW-1185">Reference proteome</keyword>
<evidence type="ECO:0000256" key="8">
    <source>
        <dbReference type="SAM" id="MobiDB-lite"/>
    </source>
</evidence>
<dbReference type="SUPFAM" id="SSF161098">
    <property type="entry name" value="MetI-like"/>
    <property type="match status" value="1"/>
</dbReference>
<feature type="domain" description="ABC transmembrane type-1" evidence="9">
    <location>
        <begin position="100"/>
        <end position="305"/>
    </location>
</feature>
<dbReference type="AlphaFoldDB" id="A0A4Q7X021"/>
<dbReference type="OrthoDB" id="9804439at2"/>
<dbReference type="Gene3D" id="1.10.3720.10">
    <property type="entry name" value="MetI-like"/>
    <property type="match status" value="1"/>
</dbReference>
<organism evidence="10 11">
    <name type="scientific">Kribbella rubisoli</name>
    <dbReference type="NCBI Taxonomy" id="3075929"/>
    <lineage>
        <taxon>Bacteria</taxon>
        <taxon>Bacillati</taxon>
        <taxon>Actinomycetota</taxon>
        <taxon>Actinomycetes</taxon>
        <taxon>Propionibacteriales</taxon>
        <taxon>Kribbellaceae</taxon>
        <taxon>Kribbella</taxon>
    </lineage>
</organism>
<evidence type="ECO:0000256" key="1">
    <source>
        <dbReference type="ARBA" id="ARBA00004651"/>
    </source>
</evidence>
<dbReference type="GO" id="GO:0005886">
    <property type="term" value="C:plasma membrane"/>
    <property type="evidence" value="ECO:0007669"/>
    <property type="project" value="UniProtKB-SubCell"/>
</dbReference>
<sequence length="357" mass="38451">MTATAPVAERPAKEPKQPKRQQRFNEGTGRLAALLLSPTLLVLGLVVLFPIISALRESLFTSGTTLDENGFIVKGSTFVGLDNYLDIFKGDTGHRFWNAFYNTTFFTVVCVVLETVLGVAMALIMHKAFKGRGIVRASILVPWAIPTVVSALLWKWIFQADGIANQLIGTQVLWSTEGWQSKLSVIIADTWKTAPFIGLLVLAGLQTIPAEVYEAAKVDGASVWKTFTRITLPLVKPALLVAVLFRILDTLRIFDLPFVLVGPHKDSVETLSMLAYDQAFNTRYGPAAAYATVLFVYVAVVAYAFVKILGADVIGEARARKPGGGGGNGKRWRKKNAAQGAPNTAVGAVTVSGGGGQ</sequence>
<reference evidence="10 11" key="1">
    <citation type="journal article" date="2015" name="Stand. Genomic Sci.">
        <title>Genomic Encyclopedia of Bacterial and Archaeal Type Strains, Phase III: the genomes of soil and plant-associated and newly described type strains.</title>
        <authorList>
            <person name="Whitman W.B."/>
            <person name="Woyke T."/>
            <person name="Klenk H.P."/>
            <person name="Zhou Y."/>
            <person name="Lilburn T.G."/>
            <person name="Beck B.J."/>
            <person name="De Vos P."/>
            <person name="Vandamme P."/>
            <person name="Eisen J.A."/>
            <person name="Garrity G."/>
            <person name="Hugenholtz P."/>
            <person name="Kyrpides N.C."/>
        </authorList>
    </citation>
    <scope>NUCLEOTIDE SEQUENCE [LARGE SCALE GENOMIC DNA]</scope>
    <source>
        <strain evidence="10 11">VKM Ac-2540</strain>
    </source>
</reference>
<gene>
    <name evidence="10" type="ORF">EV645_2956</name>
</gene>
<dbReference type="Proteomes" id="UP000292027">
    <property type="component" value="Unassembled WGS sequence"/>
</dbReference>
<evidence type="ECO:0000256" key="4">
    <source>
        <dbReference type="ARBA" id="ARBA00022692"/>
    </source>
</evidence>
<keyword evidence="2 7" id="KW-0813">Transport</keyword>
<evidence type="ECO:0000256" key="5">
    <source>
        <dbReference type="ARBA" id="ARBA00022989"/>
    </source>
</evidence>
<comment type="similarity">
    <text evidence="7">Belongs to the binding-protein-dependent transport system permease family.</text>
</comment>
<evidence type="ECO:0000259" key="9">
    <source>
        <dbReference type="PROSITE" id="PS50928"/>
    </source>
</evidence>
<protein>
    <submittedName>
        <fullName evidence="10">Carbohydrate ABC transporter membrane protein 1 (CUT1 family)</fullName>
    </submittedName>
</protein>
<name>A0A4Q7X021_9ACTN</name>
<evidence type="ECO:0000256" key="2">
    <source>
        <dbReference type="ARBA" id="ARBA00022448"/>
    </source>
</evidence>
<keyword evidence="6 7" id="KW-0472">Membrane</keyword>
<evidence type="ECO:0000313" key="11">
    <source>
        <dbReference type="Proteomes" id="UP000292027"/>
    </source>
</evidence>
<dbReference type="InterPro" id="IPR035906">
    <property type="entry name" value="MetI-like_sf"/>
</dbReference>
<evidence type="ECO:0000256" key="7">
    <source>
        <dbReference type="RuleBase" id="RU363032"/>
    </source>
</evidence>
<dbReference type="PROSITE" id="PS50928">
    <property type="entry name" value="ABC_TM1"/>
    <property type="match status" value="1"/>
</dbReference>
<dbReference type="CDD" id="cd06261">
    <property type="entry name" value="TM_PBP2"/>
    <property type="match status" value="1"/>
</dbReference>
<dbReference type="EMBL" id="SHKR01000012">
    <property type="protein sequence ID" value="RZU15419.1"/>
    <property type="molecule type" value="Genomic_DNA"/>
</dbReference>
<dbReference type="RefSeq" id="WP_130443988.1">
    <property type="nucleotide sequence ID" value="NZ_SHKR01000012.1"/>
</dbReference>
<accession>A0A4Q7X021</accession>
<dbReference type="PANTHER" id="PTHR43005:SF2">
    <property type="entry name" value="INTEGRAL MEMBRANE SUGAR TRANSPORT PROTEIN"/>
    <property type="match status" value="1"/>
</dbReference>
<dbReference type="InterPro" id="IPR000515">
    <property type="entry name" value="MetI-like"/>
</dbReference>
<keyword evidence="4 7" id="KW-0812">Transmembrane</keyword>
<dbReference type="PANTHER" id="PTHR43005">
    <property type="entry name" value="BLR7065 PROTEIN"/>
    <property type="match status" value="1"/>
</dbReference>
<feature type="region of interest" description="Disordered" evidence="8">
    <location>
        <begin position="1"/>
        <end position="23"/>
    </location>
</feature>
<feature type="transmembrane region" description="Helical" evidence="7">
    <location>
        <begin position="287"/>
        <end position="306"/>
    </location>
</feature>
<feature type="region of interest" description="Disordered" evidence="8">
    <location>
        <begin position="320"/>
        <end position="357"/>
    </location>
</feature>
<evidence type="ECO:0000256" key="6">
    <source>
        <dbReference type="ARBA" id="ARBA00023136"/>
    </source>
</evidence>
<keyword evidence="3" id="KW-1003">Cell membrane</keyword>
<proteinExistence type="inferred from homology"/>
<feature type="transmembrane region" description="Helical" evidence="7">
    <location>
        <begin position="137"/>
        <end position="157"/>
    </location>
</feature>
<comment type="caution">
    <text evidence="10">The sequence shown here is derived from an EMBL/GenBank/DDBJ whole genome shotgun (WGS) entry which is preliminary data.</text>
</comment>
<feature type="transmembrane region" description="Helical" evidence="7">
    <location>
        <begin position="105"/>
        <end position="125"/>
    </location>
</feature>